<dbReference type="EMBL" id="JAGXEW010000022">
    <property type="protein sequence ID" value="KAK1159416.1"/>
    <property type="molecule type" value="Genomic_DNA"/>
</dbReference>
<keyword evidence="1" id="KW-1133">Transmembrane helix</keyword>
<evidence type="ECO:0000256" key="1">
    <source>
        <dbReference type="SAM" id="Phobius"/>
    </source>
</evidence>
<organism evidence="2 3">
    <name type="scientific">Acipenser oxyrinchus oxyrinchus</name>
    <dbReference type="NCBI Taxonomy" id="40147"/>
    <lineage>
        <taxon>Eukaryota</taxon>
        <taxon>Metazoa</taxon>
        <taxon>Chordata</taxon>
        <taxon>Craniata</taxon>
        <taxon>Vertebrata</taxon>
        <taxon>Euteleostomi</taxon>
        <taxon>Actinopterygii</taxon>
        <taxon>Chondrostei</taxon>
        <taxon>Acipenseriformes</taxon>
        <taxon>Acipenseridae</taxon>
        <taxon>Acipenser</taxon>
    </lineage>
</organism>
<sequence length="126" mass="14179">MRGSAIFTQNAFTYYTPGVVDPTSFELLVRVTVDTAPELSATATVLLQVAYCTTTTTTTTTTTATTTRTTRIVTMMEYYWAPDPWFVAVMTVTGALLIAFLTLLIWKCFKRYYNLLKGLLLFIFLN</sequence>
<proteinExistence type="predicted"/>
<feature type="transmembrane region" description="Helical" evidence="1">
    <location>
        <begin position="85"/>
        <end position="106"/>
    </location>
</feature>
<evidence type="ECO:0000313" key="3">
    <source>
        <dbReference type="Proteomes" id="UP001230051"/>
    </source>
</evidence>
<gene>
    <name evidence="2" type="ORF">AOXY_G22098</name>
</gene>
<dbReference type="Proteomes" id="UP001230051">
    <property type="component" value="Unassembled WGS sequence"/>
</dbReference>
<accession>A0AAD8CZ82</accession>
<name>A0AAD8CZ82_ACIOX</name>
<keyword evidence="1" id="KW-0472">Membrane</keyword>
<keyword evidence="1" id="KW-0812">Transmembrane</keyword>
<comment type="caution">
    <text evidence="2">The sequence shown here is derived from an EMBL/GenBank/DDBJ whole genome shotgun (WGS) entry which is preliminary data.</text>
</comment>
<protein>
    <submittedName>
        <fullName evidence="2">Cadherin-related family member 4-like</fullName>
    </submittedName>
</protein>
<reference evidence="2" key="1">
    <citation type="submission" date="2022-02" db="EMBL/GenBank/DDBJ databases">
        <title>Atlantic sturgeon de novo genome assembly.</title>
        <authorList>
            <person name="Stock M."/>
            <person name="Klopp C."/>
            <person name="Guiguen Y."/>
            <person name="Cabau C."/>
            <person name="Parinello H."/>
            <person name="Santidrian Yebra-Pimentel E."/>
            <person name="Kuhl H."/>
            <person name="Dirks R.P."/>
            <person name="Guessner J."/>
            <person name="Wuertz S."/>
            <person name="Du K."/>
            <person name="Schartl M."/>
        </authorList>
    </citation>
    <scope>NUCLEOTIDE SEQUENCE</scope>
    <source>
        <strain evidence="2">STURGEONOMICS-FGT-2020</strain>
        <tissue evidence="2">Whole blood</tissue>
    </source>
</reference>
<keyword evidence="3" id="KW-1185">Reference proteome</keyword>
<evidence type="ECO:0000313" key="2">
    <source>
        <dbReference type="EMBL" id="KAK1159416.1"/>
    </source>
</evidence>
<dbReference type="AlphaFoldDB" id="A0AAD8CZ82"/>